<keyword evidence="2" id="KW-1185">Reference proteome</keyword>
<evidence type="ECO:0000313" key="1">
    <source>
        <dbReference type="EMBL" id="QGQ95517.1"/>
    </source>
</evidence>
<dbReference type="EMBL" id="CP034235">
    <property type="protein sequence ID" value="QGQ95517.1"/>
    <property type="molecule type" value="Genomic_DNA"/>
</dbReference>
<protein>
    <submittedName>
        <fullName evidence="1">Uncharacterized protein</fullName>
    </submittedName>
</protein>
<organism evidence="1 2">
    <name type="scientific">Paenibacillus psychroresistens</name>
    <dbReference type="NCBI Taxonomy" id="1778678"/>
    <lineage>
        <taxon>Bacteria</taxon>
        <taxon>Bacillati</taxon>
        <taxon>Bacillota</taxon>
        <taxon>Bacilli</taxon>
        <taxon>Bacillales</taxon>
        <taxon>Paenibacillaceae</taxon>
        <taxon>Paenibacillus</taxon>
    </lineage>
</organism>
<dbReference type="RefSeq" id="WP_155700554.1">
    <property type="nucleotide sequence ID" value="NZ_CP034235.1"/>
</dbReference>
<accession>A0A6B8RI04</accession>
<dbReference type="Proteomes" id="UP000426246">
    <property type="component" value="Chromosome"/>
</dbReference>
<dbReference type="OrthoDB" id="2626601at2"/>
<gene>
    <name evidence="1" type="ORF">EHS13_11820</name>
</gene>
<name>A0A6B8RI04_9BACL</name>
<evidence type="ECO:0000313" key="2">
    <source>
        <dbReference type="Proteomes" id="UP000426246"/>
    </source>
</evidence>
<dbReference type="KEGG" id="ppsc:EHS13_11820"/>
<proteinExistence type="predicted"/>
<reference evidence="2" key="1">
    <citation type="submission" date="2018-11" db="EMBL/GenBank/DDBJ databases">
        <title>Complete genome sequence of Paenibacillus sp. ML311-T8.</title>
        <authorList>
            <person name="Nam Y.-D."/>
            <person name="Kang J."/>
            <person name="Chung W.-H."/>
            <person name="Park Y.S."/>
        </authorList>
    </citation>
    <scope>NUCLEOTIDE SEQUENCE [LARGE SCALE GENOMIC DNA]</scope>
    <source>
        <strain evidence="2">ML311-T8</strain>
    </source>
</reference>
<sequence length="71" mass="7911">MVHGQLLKTEVDFHNAILFGIAVSLTRDGQHLGSGHIISQSKYVVKMIDGIYFKDTCDFTVCSAVIRNRNT</sequence>
<dbReference type="AlphaFoldDB" id="A0A6B8RI04"/>